<evidence type="ECO:0008006" key="3">
    <source>
        <dbReference type="Google" id="ProtNLM"/>
    </source>
</evidence>
<dbReference type="EMBL" id="QEPT01000003">
    <property type="protein sequence ID" value="RDE84345.1"/>
    <property type="molecule type" value="Genomic_DNA"/>
</dbReference>
<dbReference type="Proteomes" id="UP000253823">
    <property type="component" value="Unassembled WGS sequence"/>
</dbReference>
<protein>
    <recommendedName>
        <fullName evidence="3">DUF4143 domain-containing protein</fullName>
    </recommendedName>
</protein>
<gene>
    <name evidence="1" type="ORF">DPV95_05620</name>
</gene>
<name>A0AAQ0GZX1_HAEPA</name>
<organism evidence="1 2">
    <name type="scientific">Haemophilus parainfluenzae</name>
    <dbReference type="NCBI Taxonomy" id="729"/>
    <lineage>
        <taxon>Bacteria</taxon>
        <taxon>Pseudomonadati</taxon>
        <taxon>Pseudomonadota</taxon>
        <taxon>Gammaproteobacteria</taxon>
        <taxon>Pasteurellales</taxon>
        <taxon>Pasteurellaceae</taxon>
        <taxon>Haemophilus</taxon>
    </lineage>
</organism>
<accession>A0AAQ0GZX1</accession>
<proteinExistence type="predicted"/>
<comment type="caution">
    <text evidence="1">The sequence shown here is derived from an EMBL/GenBank/DDBJ whole genome shotgun (WGS) entry which is preliminary data.</text>
</comment>
<dbReference type="AlphaFoldDB" id="A0AAQ0GZX1"/>
<reference evidence="1 2" key="1">
    <citation type="submission" date="2018-05" db="EMBL/GenBank/DDBJ databases">
        <title>Draft Genome Sequences for a Diverse set of 7 Haemophilus Species.</title>
        <authorList>
            <person name="Nichols M."/>
            <person name="Topaz N."/>
            <person name="Wang X."/>
            <person name="Wang X."/>
            <person name="Boxrud D."/>
        </authorList>
    </citation>
    <scope>NUCLEOTIDE SEQUENCE [LARGE SCALE GENOMIC DNA]</scope>
    <source>
        <strain evidence="1 2">C2006002596</strain>
    </source>
</reference>
<sequence>MYKINKDFDFLKEIFLKFFQQKHVINRLNDIDRLNISGWEIWLQVEMLIFLCAQDNVQEAYREERCFMDQRKEKLKSLCAIDFIVREKGAHSFIPIEVKQNMEASACIRNMIKDLEKYNNIRQLELPSERDLWLIGIHRKVEQDYLFKLIDEKIDINHKYVFTQEIKNTNFMFTLF</sequence>
<evidence type="ECO:0000313" key="1">
    <source>
        <dbReference type="EMBL" id="RDE84345.1"/>
    </source>
</evidence>
<dbReference type="RefSeq" id="WP_049368077.1">
    <property type="nucleotide sequence ID" value="NZ_QEPT01000003.1"/>
</dbReference>
<evidence type="ECO:0000313" key="2">
    <source>
        <dbReference type="Proteomes" id="UP000253823"/>
    </source>
</evidence>